<keyword evidence="9" id="KW-0119">Carbohydrate metabolism</keyword>
<dbReference type="Gene3D" id="2.115.10.20">
    <property type="entry name" value="Glycosyl hydrolase domain, family 43"/>
    <property type="match status" value="1"/>
</dbReference>
<dbReference type="InterPro" id="IPR018053">
    <property type="entry name" value="Glyco_hydro_32_AS"/>
</dbReference>
<comment type="pathway">
    <text evidence="1 9">Glycan biosynthesis; sucrose metabolism.</text>
</comment>
<dbReference type="GO" id="GO:0004564">
    <property type="term" value="F:beta-fructofuranosidase activity"/>
    <property type="evidence" value="ECO:0007669"/>
    <property type="project" value="UniProtKB-EC"/>
</dbReference>
<dbReference type="AlphaFoldDB" id="A0A1S2LYU2"/>
<dbReference type="PANTHER" id="PTHR43101:SF1">
    <property type="entry name" value="BETA-FRUCTOSIDASE"/>
    <property type="match status" value="1"/>
</dbReference>
<comment type="function">
    <text evidence="9">Enables the bacterium to metabolize sucrose as a sole carbon source.</text>
</comment>
<evidence type="ECO:0000256" key="8">
    <source>
        <dbReference type="RuleBase" id="RU362110"/>
    </source>
</evidence>
<evidence type="ECO:0000256" key="7">
    <source>
        <dbReference type="ARBA" id="ARBA00033367"/>
    </source>
</evidence>
<dbReference type="EMBL" id="MLQR01000001">
    <property type="protein sequence ID" value="OIJ17661.1"/>
    <property type="molecule type" value="Genomic_DNA"/>
</dbReference>
<organism evidence="12 13">
    <name type="scientific">Anaerobacillus alkalilacustris</name>
    <dbReference type="NCBI Taxonomy" id="393763"/>
    <lineage>
        <taxon>Bacteria</taxon>
        <taxon>Bacillati</taxon>
        <taxon>Bacillota</taxon>
        <taxon>Bacilli</taxon>
        <taxon>Bacillales</taxon>
        <taxon>Bacillaceae</taxon>
        <taxon>Anaerobacillus</taxon>
    </lineage>
</organism>
<comment type="subcellular location">
    <subcellularLocation>
        <location evidence="9">Cytoplasm</location>
    </subcellularLocation>
</comment>
<keyword evidence="13" id="KW-1185">Reference proteome</keyword>
<accession>A0A1S2LYU2</accession>
<dbReference type="Pfam" id="PF08244">
    <property type="entry name" value="Glyco_hydro_32C"/>
    <property type="match status" value="1"/>
</dbReference>
<keyword evidence="5 8" id="KW-0378">Hydrolase</keyword>
<dbReference type="Gene3D" id="2.60.120.560">
    <property type="entry name" value="Exo-inulinase, domain 1"/>
    <property type="match status" value="1"/>
</dbReference>
<comment type="caution">
    <text evidence="12">The sequence shown here is derived from an EMBL/GenBank/DDBJ whole genome shotgun (WGS) entry which is preliminary data.</text>
</comment>
<dbReference type="InterPro" id="IPR013320">
    <property type="entry name" value="ConA-like_dom_sf"/>
</dbReference>
<evidence type="ECO:0000256" key="6">
    <source>
        <dbReference type="ARBA" id="ARBA00023295"/>
    </source>
</evidence>
<evidence type="ECO:0000256" key="2">
    <source>
        <dbReference type="ARBA" id="ARBA00009902"/>
    </source>
</evidence>
<proteinExistence type="inferred from homology"/>
<dbReference type="GO" id="GO:0005985">
    <property type="term" value="P:sucrose metabolic process"/>
    <property type="evidence" value="ECO:0007669"/>
    <property type="project" value="UniProtKB-UniPathway"/>
</dbReference>
<dbReference type="Proteomes" id="UP000179524">
    <property type="component" value="Unassembled WGS sequence"/>
</dbReference>
<dbReference type="SUPFAM" id="SSF75005">
    <property type="entry name" value="Arabinanase/levansucrase/invertase"/>
    <property type="match status" value="1"/>
</dbReference>
<dbReference type="PROSITE" id="PS00609">
    <property type="entry name" value="GLYCOSYL_HYDROL_F32"/>
    <property type="match status" value="1"/>
</dbReference>
<feature type="domain" description="Glycosyl hydrolase family 32 C-terminal" evidence="11">
    <location>
        <begin position="333"/>
        <end position="457"/>
    </location>
</feature>
<sequence length="466" mass="53235">MEKANEELQKNAQKVKQSKFWLGYHIAPPAGWLNDPNGLVFYKGEYHAFYQHYPYASEWGPMHWGHAKSKDLIHWEHLPVALAPEYDYEAGGCFSGSAVVSGDEMYLIYTGHNEQRDPKEVQCVAKSTDGIHFEKLTENPVISVPPADGSPDFRDPKVWMQNDIWNMVVGSSKDGIGKAVLYRSKDLKDWEYTGVMVESDGTQGDMWECPDFFSLSDDIDVLIFSPMNMEGSKTRYMIGKMDQETGKFEAKNSGEIDYGIDFYAPQTFQDDQNRRILISWMNMWKKDMPEQTDGWAGALTIPRELSVENEKLIMKPVEEMKNLRTNQLVSTYEKEIKVADLCLEIEMVVTLDSSSKLGFILSSEIGESIVVGYDANEKQIITDRRGMQQGEQDLCQAQYQTENNEITLRAYIDRSSIELFVDGGKLVMTNRFYFKGDNITLSIEGEKSDIQEVSVWELKATMENKL</sequence>
<evidence type="ECO:0000313" key="13">
    <source>
        <dbReference type="Proteomes" id="UP000179524"/>
    </source>
</evidence>
<dbReference type="InterPro" id="IPR001362">
    <property type="entry name" value="Glyco_hydro_32"/>
</dbReference>
<evidence type="ECO:0000313" key="12">
    <source>
        <dbReference type="EMBL" id="OIJ17661.1"/>
    </source>
</evidence>
<feature type="domain" description="Glycosyl hydrolase family 32 N-terminal" evidence="10">
    <location>
        <begin position="25"/>
        <end position="316"/>
    </location>
</feature>
<name>A0A1S2LYU2_9BACI</name>
<evidence type="ECO:0000256" key="5">
    <source>
        <dbReference type="ARBA" id="ARBA00022801"/>
    </source>
</evidence>
<dbReference type="UniPathway" id="UPA00238"/>
<reference evidence="12 13" key="1">
    <citation type="submission" date="2016-10" db="EMBL/GenBank/DDBJ databases">
        <title>Draft genome sequences of four alkaliphilic bacteria belonging to the Anaerobacillus genus.</title>
        <authorList>
            <person name="Bassil N.M."/>
            <person name="Lloyd J.R."/>
        </authorList>
    </citation>
    <scope>NUCLEOTIDE SEQUENCE [LARGE SCALE GENOMIC DNA]</scope>
    <source>
        <strain evidence="12 13">DSM 18345</strain>
    </source>
</reference>
<keyword evidence="9" id="KW-0963">Cytoplasm</keyword>
<dbReference type="InterPro" id="IPR013189">
    <property type="entry name" value="Glyco_hydro_32_C"/>
</dbReference>
<dbReference type="InterPro" id="IPR006232">
    <property type="entry name" value="Suc6P_hydrolase"/>
</dbReference>
<evidence type="ECO:0000256" key="4">
    <source>
        <dbReference type="ARBA" id="ARBA00019623"/>
    </source>
</evidence>
<dbReference type="CDD" id="cd08996">
    <property type="entry name" value="GH32_FFase"/>
    <property type="match status" value="1"/>
</dbReference>
<dbReference type="SUPFAM" id="SSF49899">
    <property type="entry name" value="Concanavalin A-like lectins/glucanases"/>
    <property type="match status" value="1"/>
</dbReference>
<evidence type="ECO:0000256" key="3">
    <source>
        <dbReference type="ARBA" id="ARBA00012758"/>
    </source>
</evidence>
<dbReference type="SMART" id="SM00640">
    <property type="entry name" value="Glyco_32"/>
    <property type="match status" value="1"/>
</dbReference>
<dbReference type="Pfam" id="PF00251">
    <property type="entry name" value="Glyco_hydro_32N"/>
    <property type="match status" value="1"/>
</dbReference>
<gene>
    <name evidence="12" type="ORF">BKP37_02080</name>
</gene>
<evidence type="ECO:0000259" key="11">
    <source>
        <dbReference type="Pfam" id="PF08244"/>
    </source>
</evidence>
<evidence type="ECO:0000256" key="9">
    <source>
        <dbReference type="RuleBase" id="RU365015"/>
    </source>
</evidence>
<protein>
    <recommendedName>
        <fullName evidence="4 8">Sucrose-6-phosphate hydrolase</fullName>
        <ecNumber evidence="3 8">3.2.1.26</ecNumber>
    </recommendedName>
    <alternativeName>
        <fullName evidence="7 9">Invertase</fullName>
    </alternativeName>
</protein>
<dbReference type="PANTHER" id="PTHR43101">
    <property type="entry name" value="BETA-FRUCTOSIDASE"/>
    <property type="match status" value="1"/>
</dbReference>
<evidence type="ECO:0000259" key="10">
    <source>
        <dbReference type="Pfam" id="PF00251"/>
    </source>
</evidence>
<dbReference type="GO" id="GO:0005737">
    <property type="term" value="C:cytoplasm"/>
    <property type="evidence" value="ECO:0007669"/>
    <property type="project" value="UniProtKB-SubCell"/>
</dbReference>
<comment type="similarity">
    <text evidence="2 8">Belongs to the glycosyl hydrolase 32 family.</text>
</comment>
<evidence type="ECO:0000256" key="1">
    <source>
        <dbReference type="ARBA" id="ARBA00004914"/>
    </source>
</evidence>
<dbReference type="InterPro" id="IPR051214">
    <property type="entry name" value="GH32_Enzymes"/>
</dbReference>
<dbReference type="InterPro" id="IPR013148">
    <property type="entry name" value="Glyco_hydro_32_N"/>
</dbReference>
<comment type="catalytic activity">
    <reaction evidence="8">
        <text>Hydrolysis of terminal non-reducing beta-D-fructofuranoside residues in beta-D-fructofuranosides.</text>
        <dbReference type="EC" id="3.2.1.26"/>
    </reaction>
</comment>
<dbReference type="InterPro" id="IPR023296">
    <property type="entry name" value="Glyco_hydro_beta-prop_sf"/>
</dbReference>
<dbReference type="EC" id="3.2.1.26" evidence="3 8"/>
<dbReference type="NCBIfam" id="TIGR01322">
    <property type="entry name" value="scrB_fam"/>
    <property type="match status" value="1"/>
</dbReference>
<keyword evidence="6 8" id="KW-0326">Glycosidase</keyword>